<dbReference type="InterPro" id="IPR052337">
    <property type="entry name" value="SAT4-like"/>
</dbReference>
<evidence type="ECO:0000313" key="8">
    <source>
        <dbReference type="EMBL" id="KAL2057232.1"/>
    </source>
</evidence>
<feature type="transmembrane region" description="Helical" evidence="6">
    <location>
        <begin position="12"/>
        <end position="36"/>
    </location>
</feature>
<evidence type="ECO:0000256" key="3">
    <source>
        <dbReference type="ARBA" id="ARBA00022989"/>
    </source>
</evidence>
<gene>
    <name evidence="8" type="ORF">ABVK25_002285</name>
</gene>
<evidence type="ECO:0000259" key="7">
    <source>
        <dbReference type="Pfam" id="PF20684"/>
    </source>
</evidence>
<evidence type="ECO:0000256" key="5">
    <source>
        <dbReference type="ARBA" id="ARBA00038359"/>
    </source>
</evidence>
<evidence type="ECO:0000256" key="4">
    <source>
        <dbReference type="ARBA" id="ARBA00023136"/>
    </source>
</evidence>
<dbReference type="InterPro" id="IPR049326">
    <property type="entry name" value="Rhodopsin_dom_fungi"/>
</dbReference>
<accession>A0ABR4BHC6</accession>
<organism evidence="8 9">
    <name type="scientific">Lepraria finkii</name>
    <dbReference type="NCBI Taxonomy" id="1340010"/>
    <lineage>
        <taxon>Eukaryota</taxon>
        <taxon>Fungi</taxon>
        <taxon>Dikarya</taxon>
        <taxon>Ascomycota</taxon>
        <taxon>Pezizomycotina</taxon>
        <taxon>Lecanoromycetes</taxon>
        <taxon>OSLEUM clade</taxon>
        <taxon>Lecanoromycetidae</taxon>
        <taxon>Lecanorales</taxon>
        <taxon>Lecanorineae</taxon>
        <taxon>Stereocaulaceae</taxon>
        <taxon>Lepraria</taxon>
    </lineage>
</organism>
<dbReference type="PANTHER" id="PTHR33048:SF134">
    <property type="entry name" value="INTEGRAL MEMBRANE PROTEIN"/>
    <property type="match status" value="1"/>
</dbReference>
<evidence type="ECO:0000313" key="9">
    <source>
        <dbReference type="Proteomes" id="UP001590951"/>
    </source>
</evidence>
<dbReference type="PANTHER" id="PTHR33048">
    <property type="entry name" value="PTH11-LIKE INTEGRAL MEMBRANE PROTEIN (AFU_ORTHOLOGUE AFUA_5G11245)"/>
    <property type="match status" value="1"/>
</dbReference>
<sequence length="110" mass="12601">MPIFDHRAEVFLIITFASELMQTLTFGFTKMAVLFLYKRIFVGKAFSITVWTMIGIVIVWTSFFFANLLQFLPITVDWTGWVSTGCIETTKMCLAQAWSDVFTDGEQSSF</sequence>
<keyword evidence="9" id="KW-1185">Reference proteome</keyword>
<comment type="subcellular location">
    <subcellularLocation>
        <location evidence="1">Membrane</location>
        <topology evidence="1">Multi-pass membrane protein</topology>
    </subcellularLocation>
</comment>
<protein>
    <recommendedName>
        <fullName evidence="7">Rhodopsin domain-containing protein</fullName>
    </recommendedName>
</protein>
<proteinExistence type="inferred from homology"/>
<keyword evidence="4 6" id="KW-0472">Membrane</keyword>
<comment type="caution">
    <text evidence="8">The sequence shown here is derived from an EMBL/GenBank/DDBJ whole genome shotgun (WGS) entry which is preliminary data.</text>
</comment>
<dbReference type="Proteomes" id="UP001590951">
    <property type="component" value="Unassembled WGS sequence"/>
</dbReference>
<feature type="transmembrane region" description="Helical" evidence="6">
    <location>
        <begin position="48"/>
        <end position="72"/>
    </location>
</feature>
<dbReference type="Pfam" id="PF20684">
    <property type="entry name" value="Fung_rhodopsin"/>
    <property type="match status" value="1"/>
</dbReference>
<name>A0ABR4BHC6_9LECA</name>
<evidence type="ECO:0000256" key="6">
    <source>
        <dbReference type="SAM" id="Phobius"/>
    </source>
</evidence>
<reference evidence="8 9" key="1">
    <citation type="submission" date="2024-09" db="EMBL/GenBank/DDBJ databases">
        <title>Rethinking Asexuality: The Enigmatic Case of Functional Sexual Genes in Lepraria (Stereocaulaceae).</title>
        <authorList>
            <person name="Doellman M."/>
            <person name="Sun Y."/>
            <person name="Barcenas-Pena A."/>
            <person name="Lumbsch H.T."/>
            <person name="Grewe F."/>
        </authorList>
    </citation>
    <scope>NUCLEOTIDE SEQUENCE [LARGE SCALE GENOMIC DNA]</scope>
    <source>
        <strain evidence="8 9">Grewe 0041</strain>
    </source>
</reference>
<feature type="domain" description="Rhodopsin" evidence="7">
    <location>
        <begin position="10"/>
        <end position="104"/>
    </location>
</feature>
<comment type="similarity">
    <text evidence="5">Belongs to the SAT4 family.</text>
</comment>
<keyword evidence="2 6" id="KW-0812">Transmembrane</keyword>
<dbReference type="EMBL" id="JBHFEH010000005">
    <property type="protein sequence ID" value="KAL2057232.1"/>
    <property type="molecule type" value="Genomic_DNA"/>
</dbReference>
<evidence type="ECO:0000256" key="1">
    <source>
        <dbReference type="ARBA" id="ARBA00004141"/>
    </source>
</evidence>
<evidence type="ECO:0000256" key="2">
    <source>
        <dbReference type="ARBA" id="ARBA00022692"/>
    </source>
</evidence>
<keyword evidence="3 6" id="KW-1133">Transmembrane helix</keyword>